<dbReference type="Gene3D" id="3.40.50.300">
    <property type="entry name" value="P-loop containing nucleotide triphosphate hydrolases"/>
    <property type="match status" value="1"/>
</dbReference>
<dbReference type="Pfam" id="PF00685">
    <property type="entry name" value="Sulfotransfer_1"/>
    <property type="match status" value="1"/>
</dbReference>
<proteinExistence type="inferred from homology"/>
<evidence type="ECO:0000256" key="2">
    <source>
        <dbReference type="ARBA" id="ARBA00022679"/>
    </source>
</evidence>
<evidence type="ECO:0000256" key="1">
    <source>
        <dbReference type="ARBA" id="ARBA00005771"/>
    </source>
</evidence>
<accession>A0ABP0F2J6</accession>
<name>A0ABP0F2J6_CLALP</name>
<dbReference type="EC" id="2.8.2.-" evidence="3"/>
<dbReference type="InterPro" id="IPR000863">
    <property type="entry name" value="Sulfotransferase_dom"/>
</dbReference>
<dbReference type="InterPro" id="IPR027417">
    <property type="entry name" value="P-loop_NTPase"/>
</dbReference>
<reference evidence="5 6" key="1">
    <citation type="submission" date="2024-02" db="EMBL/GenBank/DDBJ databases">
        <authorList>
            <person name="Daric V."/>
            <person name="Darras S."/>
        </authorList>
    </citation>
    <scope>NUCLEOTIDE SEQUENCE [LARGE SCALE GENOMIC DNA]</scope>
</reference>
<dbReference type="SUPFAM" id="SSF52540">
    <property type="entry name" value="P-loop containing nucleoside triphosphate hydrolases"/>
    <property type="match status" value="1"/>
</dbReference>
<evidence type="ECO:0000256" key="3">
    <source>
        <dbReference type="RuleBase" id="RU361155"/>
    </source>
</evidence>
<comment type="caution">
    <text evidence="5">The sequence shown here is derived from an EMBL/GenBank/DDBJ whole genome shotgun (WGS) entry which is preliminary data.</text>
</comment>
<evidence type="ECO:0000313" key="5">
    <source>
        <dbReference type="EMBL" id="CAK8673651.1"/>
    </source>
</evidence>
<sequence length="319" mass="37334">MEDLEELLTPDASAFIKKLNTAVFPPKSKSHHWKGYDFIPGCSPKATEYAYKNWTFREGDVFLVSYPKTGTNWAKEIMRQILYRSETLDKLTNLLPINLRVLEIDPCEKFKVWDELPLKRRLIGTHLPPELIDVERIKQANAKVVYMLRNPKDQIVSWQKFLQNLDLSDEIMEMVDSGWEKYFEHVVTGECPDGTKRGEWYPDHIRAWYKYKDYKNFYFLQYEEMKKDIIGEIKKLAQFLEVSLCEEDILKIANATSFSNMKASKTSDDNNHSHVLAVNMRKGEVGGWKNHFTVAQSEQIDAILEEKLNGVDIQFTYEL</sequence>
<keyword evidence="6" id="KW-1185">Reference proteome</keyword>
<comment type="similarity">
    <text evidence="1 3">Belongs to the sulfotransferase 1 family.</text>
</comment>
<gene>
    <name evidence="5" type="ORF">CVLEPA_LOCUS3416</name>
</gene>
<dbReference type="Proteomes" id="UP001642483">
    <property type="component" value="Unassembled WGS sequence"/>
</dbReference>
<keyword evidence="2 3" id="KW-0808">Transferase</keyword>
<dbReference type="PANTHER" id="PTHR11783">
    <property type="entry name" value="SULFOTRANSFERASE SULT"/>
    <property type="match status" value="1"/>
</dbReference>
<evidence type="ECO:0000313" key="6">
    <source>
        <dbReference type="Proteomes" id="UP001642483"/>
    </source>
</evidence>
<organism evidence="5 6">
    <name type="scientific">Clavelina lepadiformis</name>
    <name type="common">Light-bulb sea squirt</name>
    <name type="synonym">Ascidia lepadiformis</name>
    <dbReference type="NCBI Taxonomy" id="159417"/>
    <lineage>
        <taxon>Eukaryota</taxon>
        <taxon>Metazoa</taxon>
        <taxon>Chordata</taxon>
        <taxon>Tunicata</taxon>
        <taxon>Ascidiacea</taxon>
        <taxon>Aplousobranchia</taxon>
        <taxon>Clavelinidae</taxon>
        <taxon>Clavelina</taxon>
    </lineage>
</organism>
<dbReference type="EMBL" id="CAWYQH010000002">
    <property type="protein sequence ID" value="CAK8673651.1"/>
    <property type="molecule type" value="Genomic_DNA"/>
</dbReference>
<evidence type="ECO:0000259" key="4">
    <source>
        <dbReference type="Pfam" id="PF00685"/>
    </source>
</evidence>
<protein>
    <recommendedName>
        <fullName evidence="3">Sulfotransferase</fullName>
        <ecNumber evidence="3">2.8.2.-</ecNumber>
    </recommendedName>
</protein>
<feature type="domain" description="Sulfotransferase" evidence="4">
    <location>
        <begin position="59"/>
        <end position="310"/>
    </location>
</feature>